<evidence type="ECO:0000313" key="1">
    <source>
        <dbReference type="EMBL" id="CUH36160.1"/>
    </source>
</evidence>
<dbReference type="AlphaFoldDB" id="A0A0M7B8D4"/>
<reference evidence="1 2" key="1">
    <citation type="submission" date="2015-09" db="EMBL/GenBank/DDBJ databases">
        <authorList>
            <person name="Jackson K.R."/>
            <person name="Lunt B.L."/>
            <person name="Fisher J.N.B."/>
            <person name="Gardner A.V."/>
            <person name="Bailey M.E."/>
            <person name="Deus L.M."/>
            <person name="Earl A.S."/>
            <person name="Gibby P.D."/>
            <person name="Hartmann K.A."/>
            <person name="Liu J.E."/>
            <person name="Manci A.M."/>
            <person name="Nielsen D.A."/>
            <person name="Solomon M.B."/>
            <person name="Breakwell D.P."/>
            <person name="Burnett S.H."/>
            <person name="Grose J.H."/>
        </authorList>
    </citation>
    <scope>NUCLEOTIDE SEQUENCE [LARGE SCALE GENOMIC DNA]</scope>
    <source>
        <strain evidence="1 2">CECT 7799</strain>
    </source>
</reference>
<protein>
    <recommendedName>
        <fullName evidence="3">DUF2125 domain-containing protein</fullName>
    </recommendedName>
</protein>
<name>A0A0M7B8D4_9RHOB</name>
<dbReference type="Pfam" id="PF09898">
    <property type="entry name" value="DUF2125"/>
    <property type="match status" value="1"/>
</dbReference>
<sequence>MARLLFIVTLLAAVLWSAWWFSGRAALLRGIERGIAEMRAEGWDIGYADLSVRGFPNRFDTNVDAPSVTSPDGAFAVDAPFVQVFALSYRPQQIIAVAPPTMVLRGPFGLVDVNAGDLRASATLSLSIPPEPERATLVGEDVTVTTGAIGVTIPAMQIATRRAEAQPDGWDLAASFGGIEMSAMLHTLLDPGEVLPATVQRVLVDATLVLPEGRGLTALELRDAALVWGDMRVNLAGSLEIGRDGVPEGALTLDLRGWETALTYAESLDVVPPARVPLIRAGLRGMAADDGRVSAELVLSGGQMRLGAIPLGPAPRLGPPS</sequence>
<dbReference type="InterPro" id="IPR018666">
    <property type="entry name" value="DUF2125"/>
</dbReference>
<evidence type="ECO:0000313" key="2">
    <source>
        <dbReference type="Proteomes" id="UP000049455"/>
    </source>
</evidence>
<gene>
    <name evidence="1" type="ORF">JSE7799_01184</name>
</gene>
<dbReference type="EMBL" id="CYPR01000065">
    <property type="protein sequence ID" value="CUH36160.1"/>
    <property type="molecule type" value="Genomic_DNA"/>
</dbReference>
<dbReference type="STRING" id="313367.JSE7799_01184"/>
<dbReference type="Proteomes" id="UP000049455">
    <property type="component" value="Unassembled WGS sequence"/>
</dbReference>
<proteinExistence type="predicted"/>
<keyword evidence="2" id="KW-1185">Reference proteome</keyword>
<accession>A0A0M7B8D4</accession>
<dbReference type="RefSeq" id="WP_055662812.1">
    <property type="nucleotide sequence ID" value="NZ_CYPR01000065.1"/>
</dbReference>
<organism evidence="1 2">
    <name type="scientific">Jannaschia seosinensis</name>
    <dbReference type="NCBI Taxonomy" id="313367"/>
    <lineage>
        <taxon>Bacteria</taxon>
        <taxon>Pseudomonadati</taxon>
        <taxon>Pseudomonadota</taxon>
        <taxon>Alphaproteobacteria</taxon>
        <taxon>Rhodobacterales</taxon>
        <taxon>Roseobacteraceae</taxon>
        <taxon>Jannaschia</taxon>
    </lineage>
</organism>
<evidence type="ECO:0008006" key="3">
    <source>
        <dbReference type="Google" id="ProtNLM"/>
    </source>
</evidence>